<keyword evidence="5" id="KW-1185">Reference proteome</keyword>
<evidence type="ECO:0000256" key="2">
    <source>
        <dbReference type="SAM" id="Phobius"/>
    </source>
</evidence>
<reference evidence="4 5" key="1">
    <citation type="journal article" date="2019" name="Plant Biotechnol. J.">
        <title>The red bayberry genome and genetic basis of sex determination.</title>
        <authorList>
            <person name="Jia H.M."/>
            <person name="Jia H.J."/>
            <person name="Cai Q.L."/>
            <person name="Wang Y."/>
            <person name="Zhao H.B."/>
            <person name="Yang W.F."/>
            <person name="Wang G.Y."/>
            <person name="Li Y.H."/>
            <person name="Zhan D.L."/>
            <person name="Shen Y.T."/>
            <person name="Niu Q.F."/>
            <person name="Chang L."/>
            <person name="Qiu J."/>
            <person name="Zhao L."/>
            <person name="Xie H.B."/>
            <person name="Fu W.Y."/>
            <person name="Jin J."/>
            <person name="Li X.W."/>
            <person name="Jiao Y."/>
            <person name="Zhou C.C."/>
            <person name="Tu T."/>
            <person name="Chai C.Y."/>
            <person name="Gao J.L."/>
            <person name="Fan L.J."/>
            <person name="van de Weg E."/>
            <person name="Wang J.Y."/>
            <person name="Gao Z.S."/>
        </authorList>
    </citation>
    <scope>NUCLEOTIDE SEQUENCE [LARGE SCALE GENOMIC DNA]</scope>
    <source>
        <tissue evidence="4">Leaves</tissue>
    </source>
</reference>
<feature type="domain" description="DUF7796" evidence="3">
    <location>
        <begin position="103"/>
        <end position="447"/>
    </location>
</feature>
<dbReference type="PANTHER" id="PTHR35112:SF1">
    <property type="entry name" value="RING_FYVE_PHD ZINC FINGER SUPERFAMILY PROTEIN"/>
    <property type="match status" value="1"/>
</dbReference>
<keyword evidence="2" id="KW-0812">Transmembrane</keyword>
<dbReference type="AlphaFoldDB" id="A0A6A1USV6"/>
<sequence>MLRINSKINMQFSRWIADRDWRLIFLLILPLSFVVFISLSADPTNPLSTFSHLRSFILSHTFQQPQNVTLNSTQPPTPTVVGVQNRSESAESRWRRRRKDELDRSRMAVCLVGGARRFELTGPSMVENILKEYPNSDLFLHSPLDQNSFKLSLLKRAPRLASVRIFEPKPLPQTESQVQVLTAANSPSGIQGLLQYFNLVEGCLTMIEAYQMQNNFKYDWIVRTRVDGYWNAPLHPRNFVPGRYLVPPGSNYGGLNDRFGVGDLNTSTVALSRLSLIPKLESAGFRQLNSETAFRAQLTTQGIPYLTKRLPFCVVSDWQYSFPPRRYGVPVAALSSPGPLSGAKCRACKPVCCGRCVAKVMLSLDPGWSWTYWMNETIELCDAHGEWEAGWERIFDRVAGKKLAAERKRVHNLKLQGCIDDFKEMKRRTTGRWESPPVEEICRLGLEEPK</sequence>
<proteinExistence type="predicted"/>
<dbReference type="InterPro" id="IPR056698">
    <property type="entry name" value="DUF7796"/>
</dbReference>
<protein>
    <recommendedName>
        <fullName evidence="3">DUF7796 domain-containing protein</fullName>
    </recommendedName>
</protein>
<feature type="compositionally biased region" description="Basic and acidic residues" evidence="1">
    <location>
        <begin position="88"/>
        <end position="97"/>
    </location>
</feature>
<dbReference type="Proteomes" id="UP000516437">
    <property type="component" value="Chromosome 8"/>
</dbReference>
<dbReference type="EMBL" id="RXIC02000026">
    <property type="protein sequence ID" value="KAB1203574.1"/>
    <property type="molecule type" value="Genomic_DNA"/>
</dbReference>
<name>A0A6A1USV6_9ROSI</name>
<evidence type="ECO:0000313" key="5">
    <source>
        <dbReference type="Proteomes" id="UP000516437"/>
    </source>
</evidence>
<evidence type="ECO:0000313" key="4">
    <source>
        <dbReference type="EMBL" id="KAB1203574.1"/>
    </source>
</evidence>
<dbReference type="Pfam" id="PF25072">
    <property type="entry name" value="DUF7796"/>
    <property type="match status" value="1"/>
</dbReference>
<evidence type="ECO:0000256" key="1">
    <source>
        <dbReference type="SAM" id="MobiDB-lite"/>
    </source>
</evidence>
<keyword evidence="2" id="KW-1133">Transmembrane helix</keyword>
<keyword evidence="2" id="KW-0472">Membrane</keyword>
<comment type="caution">
    <text evidence="4">The sequence shown here is derived from an EMBL/GenBank/DDBJ whole genome shotgun (WGS) entry which is preliminary data.</text>
</comment>
<evidence type="ECO:0000259" key="3">
    <source>
        <dbReference type="Pfam" id="PF25072"/>
    </source>
</evidence>
<feature type="region of interest" description="Disordered" evidence="1">
    <location>
        <begin position="71"/>
        <end position="97"/>
    </location>
</feature>
<dbReference type="PANTHER" id="PTHR35112">
    <property type="entry name" value="OS08G0360500 PROTEIN"/>
    <property type="match status" value="1"/>
</dbReference>
<accession>A0A6A1USV6</accession>
<organism evidence="4 5">
    <name type="scientific">Morella rubra</name>
    <name type="common">Chinese bayberry</name>
    <dbReference type="NCBI Taxonomy" id="262757"/>
    <lineage>
        <taxon>Eukaryota</taxon>
        <taxon>Viridiplantae</taxon>
        <taxon>Streptophyta</taxon>
        <taxon>Embryophyta</taxon>
        <taxon>Tracheophyta</taxon>
        <taxon>Spermatophyta</taxon>
        <taxon>Magnoliopsida</taxon>
        <taxon>eudicotyledons</taxon>
        <taxon>Gunneridae</taxon>
        <taxon>Pentapetalae</taxon>
        <taxon>rosids</taxon>
        <taxon>fabids</taxon>
        <taxon>Fagales</taxon>
        <taxon>Myricaceae</taxon>
        <taxon>Morella</taxon>
    </lineage>
</organism>
<feature type="transmembrane region" description="Helical" evidence="2">
    <location>
        <begin position="21"/>
        <end position="41"/>
    </location>
</feature>
<gene>
    <name evidence="4" type="ORF">CJ030_MR8G015397</name>
</gene>
<dbReference type="OrthoDB" id="2016723at2759"/>